<keyword evidence="1" id="KW-1133">Transmembrane helix</keyword>
<accession>A0A5R9GIG8</accession>
<organism evidence="2 3">
    <name type="scientific">Mariprofundus erugo</name>
    <dbReference type="NCBI Taxonomy" id="2528639"/>
    <lineage>
        <taxon>Bacteria</taxon>
        <taxon>Pseudomonadati</taxon>
        <taxon>Pseudomonadota</taxon>
        <taxon>Candidatius Mariprofundia</taxon>
        <taxon>Mariprofundales</taxon>
        <taxon>Mariprofundaceae</taxon>
        <taxon>Mariprofundus</taxon>
    </lineage>
</organism>
<dbReference type="EMBL" id="VBRY01000013">
    <property type="protein sequence ID" value="TLS65678.1"/>
    <property type="molecule type" value="Genomic_DNA"/>
</dbReference>
<dbReference type="Pfam" id="PF04247">
    <property type="entry name" value="SirB"/>
    <property type="match status" value="1"/>
</dbReference>
<proteinExistence type="predicted"/>
<evidence type="ECO:0000256" key="1">
    <source>
        <dbReference type="SAM" id="Phobius"/>
    </source>
</evidence>
<comment type="caution">
    <text evidence="2">The sequence shown here is derived from an EMBL/GenBank/DDBJ whole genome shotgun (WGS) entry which is preliminary data.</text>
</comment>
<evidence type="ECO:0008006" key="4">
    <source>
        <dbReference type="Google" id="ProtNLM"/>
    </source>
</evidence>
<evidence type="ECO:0000313" key="2">
    <source>
        <dbReference type="EMBL" id="TLS65678.1"/>
    </source>
</evidence>
<dbReference type="PANTHER" id="PTHR39594">
    <property type="entry name" value="PROTEIN YCHQ"/>
    <property type="match status" value="1"/>
</dbReference>
<name>A0A5R9GIG8_9PROT</name>
<feature type="transmembrane region" description="Helical" evidence="1">
    <location>
        <begin position="6"/>
        <end position="24"/>
    </location>
</feature>
<keyword evidence="3" id="KW-1185">Reference proteome</keyword>
<gene>
    <name evidence="2" type="ORF">FEF65_11925</name>
</gene>
<feature type="transmembrane region" description="Helical" evidence="1">
    <location>
        <begin position="45"/>
        <end position="63"/>
    </location>
</feature>
<feature type="transmembrane region" description="Helical" evidence="1">
    <location>
        <begin position="100"/>
        <end position="121"/>
    </location>
</feature>
<dbReference type="PANTHER" id="PTHR39594:SF1">
    <property type="entry name" value="PROTEIN YCHQ"/>
    <property type="match status" value="1"/>
</dbReference>
<dbReference type="RefSeq" id="WP_138240056.1">
    <property type="nucleotide sequence ID" value="NZ_VBRY01000013.1"/>
</dbReference>
<feature type="transmembrane region" description="Helical" evidence="1">
    <location>
        <begin position="69"/>
        <end position="88"/>
    </location>
</feature>
<keyword evidence="1" id="KW-0812">Transmembrane</keyword>
<dbReference type="AlphaFoldDB" id="A0A5R9GIG8"/>
<sequence>MSGLLLLHVTLVVISLALFTWRGVRMWSGRPVDSRRAGRLIPDTIDTLLLISGVVLAYLWHVAPWADGWLAAKLAAIVVYILFGFVALQYRGDRRINRVSFIIALLVMGYIVAVAHTMQIWPWL</sequence>
<dbReference type="PIRSF" id="PIRSF005610">
    <property type="entry name" value="SirB"/>
    <property type="match status" value="1"/>
</dbReference>
<dbReference type="InterPro" id="IPR007360">
    <property type="entry name" value="SirB"/>
</dbReference>
<protein>
    <recommendedName>
        <fullName evidence="4">Regulator SirB</fullName>
    </recommendedName>
</protein>
<evidence type="ECO:0000313" key="3">
    <source>
        <dbReference type="Proteomes" id="UP000306585"/>
    </source>
</evidence>
<keyword evidence="1" id="KW-0472">Membrane</keyword>
<dbReference type="GO" id="GO:0005886">
    <property type="term" value="C:plasma membrane"/>
    <property type="evidence" value="ECO:0007669"/>
    <property type="project" value="TreeGrafter"/>
</dbReference>
<reference evidence="2 3" key="1">
    <citation type="journal article" date="2019" name="Appl. Environ. Microbiol.">
        <title>Environmental Evidence and Genomic Insight of Iron-oxidizing Bacteria Preference Towards More Corrosion Resistant Stainless Steel at Higher Salinities.</title>
        <authorList>
            <person name="Garrison C.E."/>
            <person name="Price K.A."/>
            <person name="Field E.K."/>
        </authorList>
    </citation>
    <scope>NUCLEOTIDE SEQUENCE [LARGE SCALE GENOMIC DNA]</scope>
    <source>
        <strain evidence="2 3">P3</strain>
    </source>
</reference>
<dbReference type="Proteomes" id="UP000306585">
    <property type="component" value="Unassembled WGS sequence"/>
</dbReference>